<protein>
    <submittedName>
        <fullName evidence="6">WD40-like Beta Propeller Repeat</fullName>
    </submittedName>
</protein>
<keyword evidence="3" id="KW-0998">Cell outer membrane</keyword>
<evidence type="ECO:0000256" key="1">
    <source>
        <dbReference type="ARBA" id="ARBA00004442"/>
    </source>
</evidence>
<dbReference type="Proteomes" id="UP000219281">
    <property type="component" value="Unassembled WGS sequence"/>
</dbReference>
<evidence type="ECO:0000256" key="2">
    <source>
        <dbReference type="ARBA" id="ARBA00023136"/>
    </source>
</evidence>
<dbReference type="EMBL" id="OCMT01000002">
    <property type="protein sequence ID" value="SOD15017.1"/>
    <property type="molecule type" value="Genomic_DNA"/>
</dbReference>
<evidence type="ECO:0000313" key="7">
    <source>
        <dbReference type="Proteomes" id="UP000219281"/>
    </source>
</evidence>
<evidence type="ECO:0000256" key="4">
    <source>
        <dbReference type="PROSITE-ProRule" id="PRU00473"/>
    </source>
</evidence>
<dbReference type="AlphaFoldDB" id="A0A285ZZG6"/>
<organism evidence="6 7">
    <name type="scientific">Pedobacter xixiisoli</name>
    <dbReference type="NCBI Taxonomy" id="1476464"/>
    <lineage>
        <taxon>Bacteria</taxon>
        <taxon>Pseudomonadati</taxon>
        <taxon>Bacteroidota</taxon>
        <taxon>Sphingobacteriia</taxon>
        <taxon>Sphingobacteriales</taxon>
        <taxon>Sphingobacteriaceae</taxon>
        <taxon>Pedobacter</taxon>
    </lineage>
</organism>
<dbReference type="InterPro" id="IPR011659">
    <property type="entry name" value="WD40"/>
</dbReference>
<dbReference type="InterPro" id="IPR036737">
    <property type="entry name" value="OmpA-like_sf"/>
</dbReference>
<accession>A0A285ZZG6</accession>
<sequence>MAFKKFFRVLALFLIIYLVPSVLFSDDIKEADKLYKQLDYKYALEIYEKIMKDNPSKEVAQKIAHCYRFINNTEAAEAWYKKTLTYPEANPDNYKFLADALKQNGKFDEAGTNYKIWGEKNTAYASEATKQANICMVAKTWTENPDVGALVQNEIGLNSENSDFSPVKFGSDMLLISDRWQKDKKGEETYGWTGNPYLKIYSANSSKQVSILKGSINKGFHSGPVAIYPSLDTLIFTRAVLPNKKAKVGEVGKQYLLMAVKKDGEWIAKDKLPFNSEGQFSVQHPALSPDGKVLYFASDMPGGLGGMDLYFSEKLPNGSWTQPQNCGSQINTSQDDVFPSVRADGKFYFASKGHIGMGGLDIFSSVGEKNKFAEVENLRAPLNSPKDDFGVMFNVDNKTGYLSSNRGGGVGLDDIYSFKTGIKADPKPQEQLFVVNGLVLEKGTNLPISGLEVLLINKNTGAETKVLSDKDGKFSFNLEKETDYTVKGNPLQYFTSQSGEISTKGSSQSTIYDIKFDLERSKDVFTVKLNNIFYDFNKWNIRKDAYGDLNKVNAFMANMSNVRMELVAHTDARGTADYNQQLSEKRANSALDYLVKQGVSPDRLEAIGKGESELLNQCSDGVKCTEAQHQLNRRTEFKIVKVTPVMAMTKVQKKQLN</sequence>
<dbReference type="PRINTS" id="PR01021">
    <property type="entry name" value="OMPADOMAIN"/>
</dbReference>
<dbReference type="SUPFAM" id="SSF48452">
    <property type="entry name" value="TPR-like"/>
    <property type="match status" value="1"/>
</dbReference>
<dbReference type="SUPFAM" id="SSF49478">
    <property type="entry name" value="Cna protein B-type domain"/>
    <property type="match status" value="1"/>
</dbReference>
<dbReference type="SUPFAM" id="SSF103088">
    <property type="entry name" value="OmpA-like"/>
    <property type="match status" value="1"/>
</dbReference>
<dbReference type="PROSITE" id="PS51123">
    <property type="entry name" value="OMPA_2"/>
    <property type="match status" value="1"/>
</dbReference>
<dbReference type="Gene3D" id="2.60.40.1120">
    <property type="entry name" value="Carboxypeptidase-like, regulatory domain"/>
    <property type="match status" value="1"/>
</dbReference>
<dbReference type="Pfam" id="PF07676">
    <property type="entry name" value="PD40"/>
    <property type="match status" value="2"/>
</dbReference>
<evidence type="ECO:0000259" key="5">
    <source>
        <dbReference type="PROSITE" id="PS51123"/>
    </source>
</evidence>
<name>A0A285ZZG6_9SPHI</name>
<evidence type="ECO:0000313" key="6">
    <source>
        <dbReference type="EMBL" id="SOD15017.1"/>
    </source>
</evidence>
<evidence type="ECO:0000256" key="3">
    <source>
        <dbReference type="ARBA" id="ARBA00023237"/>
    </source>
</evidence>
<reference evidence="7" key="1">
    <citation type="submission" date="2017-09" db="EMBL/GenBank/DDBJ databases">
        <authorList>
            <person name="Varghese N."/>
            <person name="Submissions S."/>
        </authorList>
    </citation>
    <scope>NUCLEOTIDE SEQUENCE [LARGE SCALE GENOMIC DNA]</scope>
    <source>
        <strain evidence="7">CGMCC 1.12803</strain>
    </source>
</reference>
<dbReference type="InterPro" id="IPR050330">
    <property type="entry name" value="Bact_OuterMem_StrucFunc"/>
</dbReference>
<feature type="domain" description="OmpA-like" evidence="5">
    <location>
        <begin position="521"/>
        <end position="643"/>
    </location>
</feature>
<dbReference type="Gene3D" id="1.25.40.10">
    <property type="entry name" value="Tetratricopeptide repeat domain"/>
    <property type="match status" value="1"/>
</dbReference>
<comment type="subcellular location">
    <subcellularLocation>
        <location evidence="1">Cell outer membrane</location>
    </subcellularLocation>
</comment>
<dbReference type="PANTHER" id="PTHR30329">
    <property type="entry name" value="STATOR ELEMENT OF FLAGELLAR MOTOR COMPLEX"/>
    <property type="match status" value="1"/>
</dbReference>
<dbReference type="Gene3D" id="3.30.1330.60">
    <property type="entry name" value="OmpA-like domain"/>
    <property type="match status" value="1"/>
</dbReference>
<dbReference type="InterPro" id="IPR006665">
    <property type="entry name" value="OmpA-like"/>
</dbReference>
<dbReference type="RefSeq" id="WP_097131418.1">
    <property type="nucleotide sequence ID" value="NZ_OCMT01000002.1"/>
</dbReference>
<dbReference type="CDD" id="cd07185">
    <property type="entry name" value="OmpA_C-like"/>
    <property type="match status" value="1"/>
</dbReference>
<dbReference type="OrthoDB" id="9809364at2"/>
<proteinExistence type="predicted"/>
<keyword evidence="7" id="KW-1185">Reference proteome</keyword>
<gene>
    <name evidence="6" type="ORF">SAMN06297358_1985</name>
</gene>
<dbReference type="SUPFAM" id="SSF82171">
    <property type="entry name" value="DPP6 N-terminal domain-like"/>
    <property type="match status" value="1"/>
</dbReference>
<dbReference type="Pfam" id="PF00691">
    <property type="entry name" value="OmpA"/>
    <property type="match status" value="1"/>
</dbReference>
<dbReference type="InterPro" id="IPR006664">
    <property type="entry name" value="OMP_bac"/>
</dbReference>
<dbReference type="InterPro" id="IPR011990">
    <property type="entry name" value="TPR-like_helical_dom_sf"/>
</dbReference>
<dbReference type="PANTHER" id="PTHR30329:SF21">
    <property type="entry name" value="LIPOPROTEIN YIAD-RELATED"/>
    <property type="match status" value="1"/>
</dbReference>
<keyword evidence="2 4" id="KW-0472">Membrane</keyword>
<dbReference type="GO" id="GO:0009279">
    <property type="term" value="C:cell outer membrane"/>
    <property type="evidence" value="ECO:0007669"/>
    <property type="project" value="UniProtKB-SubCell"/>
</dbReference>